<dbReference type="PANTHER" id="PTHR38440">
    <property type="entry name" value="UPF0398 PROTEIN YPSA"/>
    <property type="match status" value="1"/>
</dbReference>
<reference evidence="1 2" key="1">
    <citation type="journal article" date="2015" name="Genome Announc.">
        <title>Expanding the biotechnology potential of lactobacilli through comparative genomics of 213 strains and associated genera.</title>
        <authorList>
            <person name="Sun Z."/>
            <person name="Harris H.M."/>
            <person name="McCann A."/>
            <person name="Guo C."/>
            <person name="Argimon S."/>
            <person name="Zhang W."/>
            <person name="Yang X."/>
            <person name="Jeffery I.B."/>
            <person name="Cooney J.C."/>
            <person name="Kagawa T.F."/>
            <person name="Liu W."/>
            <person name="Song Y."/>
            <person name="Salvetti E."/>
            <person name="Wrobel A."/>
            <person name="Rasinkangas P."/>
            <person name="Parkhill J."/>
            <person name="Rea M.C."/>
            <person name="O'Sullivan O."/>
            <person name="Ritari J."/>
            <person name="Douillard F.P."/>
            <person name="Paul Ross R."/>
            <person name="Yang R."/>
            <person name="Briner A.E."/>
            <person name="Felis G.E."/>
            <person name="de Vos W.M."/>
            <person name="Barrangou R."/>
            <person name="Klaenhammer T.R."/>
            <person name="Caufield P.W."/>
            <person name="Cui Y."/>
            <person name="Zhang H."/>
            <person name="O'Toole P.W."/>
        </authorList>
    </citation>
    <scope>NUCLEOTIDE SEQUENCE [LARGE SCALE GENOMIC DNA]</scope>
    <source>
        <strain evidence="1 2">DSM 21116</strain>
    </source>
</reference>
<sequence length="188" mass="22251">MRLWITGYRSYELNIYKDSDPKIEVLKSIIKDALRSKAENGLEWILVGGQTGIEQLTVQVVEELKKDFPILKVAMMLPYKDFEKNWKEDRQNAFSILKNKVDFFGEVSTEVYKSPKQLQNWQKFMLNHTEEALIVYDPEFEGKSKYDVIAAKKYAQKNKYNVLMIDMDWLENGAREFFERKNENDLQS</sequence>
<dbReference type="AlphaFoldDB" id="A0A0R2CHP6"/>
<evidence type="ECO:0000313" key="2">
    <source>
        <dbReference type="Proteomes" id="UP000051131"/>
    </source>
</evidence>
<dbReference type="OrthoDB" id="2301957at2"/>
<dbReference type="Proteomes" id="UP000051131">
    <property type="component" value="Unassembled WGS sequence"/>
</dbReference>
<dbReference type="SUPFAM" id="SSF102405">
    <property type="entry name" value="MCP/YpsA-like"/>
    <property type="match status" value="1"/>
</dbReference>
<organism evidence="1 2">
    <name type="scientific">Liquorilactobacillus cacaonum DSM 21116</name>
    <dbReference type="NCBI Taxonomy" id="1423729"/>
    <lineage>
        <taxon>Bacteria</taxon>
        <taxon>Bacillati</taxon>
        <taxon>Bacillota</taxon>
        <taxon>Bacilli</taxon>
        <taxon>Lactobacillales</taxon>
        <taxon>Lactobacillaceae</taxon>
        <taxon>Liquorilactobacillus</taxon>
    </lineage>
</organism>
<accession>A0A0R2CHP6</accession>
<dbReference type="Pfam" id="PF06908">
    <property type="entry name" value="YpsA"/>
    <property type="match status" value="1"/>
</dbReference>
<proteinExistence type="predicted"/>
<evidence type="ECO:0000313" key="1">
    <source>
        <dbReference type="EMBL" id="KRM90784.1"/>
    </source>
</evidence>
<comment type="caution">
    <text evidence="1">The sequence shown here is derived from an EMBL/GenBank/DDBJ whole genome shotgun (WGS) entry which is preliminary data.</text>
</comment>
<name>A0A0R2CHP6_9LACO</name>
<dbReference type="STRING" id="1423729.FC80_GL000776"/>
<keyword evidence="2" id="KW-1185">Reference proteome</keyword>
<dbReference type="InterPro" id="IPR010697">
    <property type="entry name" value="YspA"/>
</dbReference>
<dbReference type="PATRIC" id="fig|1423729.3.peg.784"/>
<dbReference type="PANTHER" id="PTHR38440:SF1">
    <property type="entry name" value="UPF0398 PROTEIN SPR0331"/>
    <property type="match status" value="1"/>
</dbReference>
<dbReference type="PIRSF" id="PIRSF021290">
    <property type="entry name" value="DUF1273"/>
    <property type="match status" value="1"/>
</dbReference>
<protein>
    <submittedName>
        <fullName evidence="1">Uncharacterized protein</fullName>
    </submittedName>
</protein>
<dbReference type="EMBL" id="AYZE01000014">
    <property type="protein sequence ID" value="KRM90784.1"/>
    <property type="molecule type" value="Genomic_DNA"/>
</dbReference>
<dbReference type="Gene3D" id="3.40.50.450">
    <property type="match status" value="1"/>
</dbReference>
<dbReference type="NCBIfam" id="NF010181">
    <property type="entry name" value="PRK13660.1"/>
    <property type="match status" value="1"/>
</dbReference>
<gene>
    <name evidence="1" type="ORF">FC80_GL000776</name>
</gene>
<dbReference type="RefSeq" id="WP_057829008.1">
    <property type="nucleotide sequence ID" value="NZ_AYZE01000014.1"/>
</dbReference>